<organism evidence="5 6">
    <name type="scientific">Pigmentiphaga soli</name>
    <dbReference type="NCBI Taxonomy" id="1007095"/>
    <lineage>
        <taxon>Bacteria</taxon>
        <taxon>Pseudomonadati</taxon>
        <taxon>Pseudomonadota</taxon>
        <taxon>Betaproteobacteria</taxon>
        <taxon>Burkholderiales</taxon>
        <taxon>Alcaligenaceae</taxon>
        <taxon>Pigmentiphaga</taxon>
    </lineage>
</organism>
<evidence type="ECO:0000256" key="1">
    <source>
        <dbReference type="ARBA" id="ARBA00001968"/>
    </source>
</evidence>
<dbReference type="Pfam" id="PF03737">
    <property type="entry name" value="RraA-like"/>
    <property type="match status" value="1"/>
</dbReference>
<dbReference type="InterPro" id="IPR005493">
    <property type="entry name" value="RraA/RraA-like"/>
</dbReference>
<gene>
    <name evidence="5" type="ORF">GCM10023144_46510</name>
</gene>
<evidence type="ECO:0000313" key="6">
    <source>
        <dbReference type="Proteomes" id="UP001501671"/>
    </source>
</evidence>
<dbReference type="Gene3D" id="3.50.30.40">
    <property type="entry name" value="Ribonuclease E inhibitor RraA/RraA-like"/>
    <property type="match status" value="1"/>
</dbReference>
<evidence type="ECO:0000313" key="5">
    <source>
        <dbReference type="EMBL" id="GAA4343491.1"/>
    </source>
</evidence>
<dbReference type="Proteomes" id="UP001501671">
    <property type="component" value="Unassembled WGS sequence"/>
</dbReference>
<dbReference type="SUPFAM" id="SSF89562">
    <property type="entry name" value="RraA-like"/>
    <property type="match status" value="1"/>
</dbReference>
<sequence length="219" mass="23332">MSNQESIIEQVRSLPTGWLVDAMSRLGVCGWTDGVRPVSPVRRSFAGRAVTVQYLPKRGTGPKAPNHYEVMRNIAQPGEVLAIAAGGTPCWLLGENQAHVGMYRGLAGICVDGGIRDHDEVAGLDVPVFARGAGTRPYSTHLELTAANVPVAFAGAQLRPGDIIVGDCDGLVVIPREREAEIVAAAQHVGVVEKEMELAIARQAPLEELAAISRRKKQG</sequence>
<protein>
    <recommendedName>
        <fullName evidence="2">Putative 4-hydroxy-4-methyl-2-oxoglutarate aldolase</fullName>
    </recommendedName>
    <alternativeName>
        <fullName evidence="3">Regulator of ribonuclease activity homolog</fullName>
    </alternativeName>
    <alternativeName>
        <fullName evidence="4">RraA-like protein</fullName>
    </alternativeName>
</protein>
<evidence type="ECO:0000256" key="3">
    <source>
        <dbReference type="ARBA" id="ARBA00029596"/>
    </source>
</evidence>
<dbReference type="PANTHER" id="PTHR33254:SF4">
    <property type="entry name" value="4-HYDROXY-4-METHYL-2-OXOGLUTARATE ALDOLASE 3-RELATED"/>
    <property type="match status" value="1"/>
</dbReference>
<name>A0ABP8HS58_9BURK</name>
<accession>A0ABP8HS58</accession>
<evidence type="ECO:0000256" key="4">
    <source>
        <dbReference type="ARBA" id="ARBA00030169"/>
    </source>
</evidence>
<reference evidence="6" key="1">
    <citation type="journal article" date="2019" name="Int. J. Syst. Evol. Microbiol.">
        <title>The Global Catalogue of Microorganisms (GCM) 10K type strain sequencing project: providing services to taxonomists for standard genome sequencing and annotation.</title>
        <authorList>
            <consortium name="The Broad Institute Genomics Platform"/>
            <consortium name="The Broad Institute Genome Sequencing Center for Infectious Disease"/>
            <person name="Wu L."/>
            <person name="Ma J."/>
        </authorList>
    </citation>
    <scope>NUCLEOTIDE SEQUENCE [LARGE SCALE GENOMIC DNA]</scope>
    <source>
        <strain evidence="6">JCM 17666</strain>
    </source>
</reference>
<dbReference type="InterPro" id="IPR036704">
    <property type="entry name" value="RraA/RraA-like_sf"/>
</dbReference>
<dbReference type="RefSeq" id="WP_345252338.1">
    <property type="nucleotide sequence ID" value="NZ_BAABFO010000039.1"/>
</dbReference>
<dbReference type="PANTHER" id="PTHR33254">
    <property type="entry name" value="4-HYDROXY-4-METHYL-2-OXOGLUTARATE ALDOLASE 3-RELATED"/>
    <property type="match status" value="1"/>
</dbReference>
<comment type="cofactor">
    <cofactor evidence="1">
        <name>a divalent metal cation</name>
        <dbReference type="ChEBI" id="CHEBI:60240"/>
    </cofactor>
</comment>
<dbReference type="EMBL" id="BAABFO010000039">
    <property type="protein sequence ID" value="GAA4343491.1"/>
    <property type="molecule type" value="Genomic_DNA"/>
</dbReference>
<keyword evidence="6" id="KW-1185">Reference proteome</keyword>
<dbReference type="CDD" id="cd16841">
    <property type="entry name" value="RraA_family"/>
    <property type="match status" value="1"/>
</dbReference>
<evidence type="ECO:0000256" key="2">
    <source>
        <dbReference type="ARBA" id="ARBA00016549"/>
    </source>
</evidence>
<comment type="caution">
    <text evidence="5">The sequence shown here is derived from an EMBL/GenBank/DDBJ whole genome shotgun (WGS) entry which is preliminary data.</text>
</comment>
<proteinExistence type="predicted"/>